<feature type="domain" description="FecR protein" evidence="1">
    <location>
        <begin position="112"/>
        <end position="207"/>
    </location>
</feature>
<dbReference type="Proteomes" id="UP000652176">
    <property type="component" value="Unassembled WGS sequence"/>
</dbReference>
<dbReference type="PANTHER" id="PTHR30273:SF2">
    <property type="entry name" value="PROTEIN FECR"/>
    <property type="match status" value="1"/>
</dbReference>
<name>A0ABR9CWJ9_9GAMM</name>
<dbReference type="InterPro" id="IPR006860">
    <property type="entry name" value="FecR"/>
</dbReference>
<comment type="caution">
    <text evidence="3">The sequence shown here is derived from an EMBL/GenBank/DDBJ whole genome shotgun (WGS) entry which is preliminary data.</text>
</comment>
<dbReference type="PIRSF" id="PIRSF018266">
    <property type="entry name" value="FecR"/>
    <property type="match status" value="1"/>
</dbReference>
<dbReference type="InterPro" id="IPR032623">
    <property type="entry name" value="FecR_N"/>
</dbReference>
<evidence type="ECO:0000313" key="4">
    <source>
        <dbReference type="Proteomes" id="UP000652176"/>
    </source>
</evidence>
<dbReference type="Pfam" id="PF16220">
    <property type="entry name" value="DUF4880"/>
    <property type="match status" value="1"/>
</dbReference>
<sequence>MQHTHHSEIDPRILAQAAEWFALFRSGQVQPNETAQWQAWLVAHPDHQAAWARVEFHIDRFKSLPPKAALAALTAPDLQRRRAIKHLALLGGVGLANWQFSRAGYWQAWTADYHVAQGQIQTITLVDGSTVVLDSGSALNVAFSADLRRLQLVSGTIYIETAKDNSGWQRPFVVDTQEGRVRALGTRFSVSQQTDHSEITVFADSVEIQPAHPNSAKQRLHAGQNTRFAADRIEPIKPSKLDKPAWSQGVIVADDIPLSEFLLQLNRYRQGYVTCAPEIADMRIIGSFPLKHTDKILASLATNLPVKLSYPLPFWVKVLPR</sequence>
<dbReference type="RefSeq" id="WP_192373639.1">
    <property type="nucleotide sequence ID" value="NZ_CAJHIV010000001.1"/>
</dbReference>
<dbReference type="PANTHER" id="PTHR30273">
    <property type="entry name" value="PERIPLASMIC SIGNAL SENSOR AND SIGMA FACTOR ACTIVATOR FECR-RELATED"/>
    <property type="match status" value="1"/>
</dbReference>
<gene>
    <name evidence="3" type="ORF">IE877_05045</name>
</gene>
<dbReference type="InterPro" id="IPR012373">
    <property type="entry name" value="Ferrdict_sens_TM"/>
</dbReference>
<reference evidence="3 4" key="1">
    <citation type="submission" date="2020-09" db="EMBL/GenBank/DDBJ databases">
        <title>Methylomonas albis sp. nov. and Methylomonas fluvii sp. nov.: Two cold-adapted methanotrophs from the River Elbe and an amended description of Methylovulum psychrotolerans strain Eb1.</title>
        <authorList>
            <person name="Bussmann I.K."/>
            <person name="Klings K.-W."/>
            <person name="Warnstedt J."/>
            <person name="Hoppert M."/>
            <person name="Saborowski A."/>
            <person name="Horn F."/>
            <person name="Liebner S."/>
        </authorList>
    </citation>
    <scope>NUCLEOTIDE SEQUENCE [LARGE SCALE GENOMIC DNA]</scope>
    <source>
        <strain evidence="3 4">EbA</strain>
    </source>
</reference>
<dbReference type="Pfam" id="PF04773">
    <property type="entry name" value="FecR"/>
    <property type="match status" value="1"/>
</dbReference>
<dbReference type="Gene3D" id="2.60.120.1440">
    <property type="match status" value="1"/>
</dbReference>
<evidence type="ECO:0000259" key="1">
    <source>
        <dbReference type="Pfam" id="PF04773"/>
    </source>
</evidence>
<proteinExistence type="predicted"/>
<accession>A0ABR9CWJ9</accession>
<evidence type="ECO:0000259" key="2">
    <source>
        <dbReference type="Pfam" id="PF16220"/>
    </source>
</evidence>
<dbReference type="EMBL" id="JACXSS010000001">
    <property type="protein sequence ID" value="MBD9355247.1"/>
    <property type="molecule type" value="Genomic_DNA"/>
</dbReference>
<evidence type="ECO:0000313" key="3">
    <source>
        <dbReference type="EMBL" id="MBD9355247.1"/>
    </source>
</evidence>
<keyword evidence="4" id="KW-1185">Reference proteome</keyword>
<feature type="domain" description="FecR N-terminal" evidence="2">
    <location>
        <begin position="16"/>
        <end position="55"/>
    </location>
</feature>
<organism evidence="3 4">
    <name type="scientific">Methylomonas albis</name>
    <dbReference type="NCBI Taxonomy" id="1854563"/>
    <lineage>
        <taxon>Bacteria</taxon>
        <taxon>Pseudomonadati</taxon>
        <taxon>Pseudomonadota</taxon>
        <taxon>Gammaproteobacteria</taxon>
        <taxon>Methylococcales</taxon>
        <taxon>Methylococcaceae</taxon>
        <taxon>Methylomonas</taxon>
    </lineage>
</organism>
<protein>
    <submittedName>
        <fullName evidence="3">FecR domain-containing protein</fullName>
    </submittedName>
</protein>